<reference evidence="1 2" key="1">
    <citation type="submission" date="2015-11" db="EMBL/GenBank/DDBJ databases">
        <title>Draft genome of Sulfurovum riftiae 1812E, a member of the Epsilonproteobacteria isolated from the tube of the deep-sea hydrothermal vent tubewom Riftia pachyptila.</title>
        <authorList>
            <person name="Vetriani C."/>
            <person name="Giovannelli D."/>
        </authorList>
    </citation>
    <scope>NUCLEOTIDE SEQUENCE [LARGE SCALE GENOMIC DNA]</scope>
    <source>
        <strain evidence="1 2">1812E</strain>
    </source>
</reference>
<name>A0A151CF32_9BACT</name>
<dbReference type="Pfam" id="PF05573">
    <property type="entry name" value="NosL"/>
    <property type="match status" value="1"/>
</dbReference>
<dbReference type="SUPFAM" id="SSF160387">
    <property type="entry name" value="NosL/MerB-like"/>
    <property type="match status" value="1"/>
</dbReference>
<dbReference type="Proteomes" id="UP000075359">
    <property type="component" value="Unassembled WGS sequence"/>
</dbReference>
<dbReference type="PROSITE" id="PS51257">
    <property type="entry name" value="PROKAR_LIPOPROTEIN"/>
    <property type="match status" value="1"/>
</dbReference>
<evidence type="ECO:0008006" key="3">
    <source>
        <dbReference type="Google" id="ProtNLM"/>
    </source>
</evidence>
<proteinExistence type="predicted"/>
<evidence type="ECO:0000313" key="1">
    <source>
        <dbReference type="EMBL" id="KYJ86140.1"/>
    </source>
</evidence>
<protein>
    <recommendedName>
        <fullName evidence="3">Protein NosL</fullName>
    </recommendedName>
</protein>
<comment type="caution">
    <text evidence="1">The sequence shown here is derived from an EMBL/GenBank/DDBJ whole genome shotgun (WGS) entry which is preliminary data.</text>
</comment>
<sequence>MKKFSFLLMVGFFLMIGFSGCEKKPVGGVAEMHWDRDMCERCQMAISDRKFAVQVIDPKSGKAHKFDEIGCAVLWLDEMKIPWKEKAIIWVTDAKNGKWIDARKAQYVDGAITPMAFGFAAYTKETLPKGAKVYDYQSIVKKIEEIERSNSKKVKAY</sequence>
<gene>
    <name evidence="1" type="ORF">AS592_01900</name>
</gene>
<dbReference type="AlphaFoldDB" id="A0A151CF32"/>
<dbReference type="InterPro" id="IPR008719">
    <property type="entry name" value="N2O_reductase_NosL"/>
</dbReference>
<dbReference type="RefSeq" id="WP_067331567.1">
    <property type="nucleotide sequence ID" value="NZ_LNKT01000045.1"/>
</dbReference>
<keyword evidence="2" id="KW-1185">Reference proteome</keyword>
<dbReference type="EMBL" id="LNKT01000045">
    <property type="protein sequence ID" value="KYJ86140.1"/>
    <property type="molecule type" value="Genomic_DNA"/>
</dbReference>
<dbReference type="OrthoDB" id="8560674at2"/>
<accession>A0A151CF32</accession>
<dbReference type="PANTHER" id="PTHR41247">
    <property type="entry name" value="HTH-TYPE TRANSCRIPTIONAL REPRESSOR YCNK"/>
    <property type="match status" value="1"/>
</dbReference>
<organism evidence="1 2">
    <name type="scientific">Sulfurovum riftiae</name>
    <dbReference type="NCBI Taxonomy" id="1630136"/>
    <lineage>
        <taxon>Bacteria</taxon>
        <taxon>Pseudomonadati</taxon>
        <taxon>Campylobacterota</taxon>
        <taxon>Epsilonproteobacteria</taxon>
        <taxon>Campylobacterales</taxon>
        <taxon>Sulfurovaceae</taxon>
        <taxon>Sulfurovum</taxon>
    </lineage>
</organism>
<dbReference type="PANTHER" id="PTHR41247:SF1">
    <property type="entry name" value="HTH-TYPE TRANSCRIPTIONAL REPRESSOR YCNK"/>
    <property type="match status" value="1"/>
</dbReference>
<dbReference type="STRING" id="1630136.AS592_01900"/>
<evidence type="ECO:0000313" key="2">
    <source>
        <dbReference type="Proteomes" id="UP000075359"/>
    </source>
</evidence>